<evidence type="ECO:0000259" key="2">
    <source>
        <dbReference type="Pfam" id="PF04909"/>
    </source>
</evidence>
<feature type="region of interest" description="Disordered" evidence="1">
    <location>
        <begin position="498"/>
        <end position="517"/>
    </location>
</feature>
<dbReference type="Gene3D" id="3.20.20.140">
    <property type="entry name" value="Metal-dependent hydrolases"/>
    <property type="match status" value="1"/>
</dbReference>
<feature type="region of interest" description="Disordered" evidence="1">
    <location>
        <begin position="1"/>
        <end position="83"/>
    </location>
</feature>
<dbReference type="Proteomes" id="UP000256838">
    <property type="component" value="Unassembled WGS sequence"/>
</dbReference>
<dbReference type="Pfam" id="PF04909">
    <property type="entry name" value="Amidohydro_2"/>
    <property type="match status" value="1"/>
</dbReference>
<evidence type="ECO:0000256" key="1">
    <source>
        <dbReference type="SAM" id="MobiDB-lite"/>
    </source>
</evidence>
<feature type="region of interest" description="Disordered" evidence="1">
    <location>
        <begin position="526"/>
        <end position="545"/>
    </location>
</feature>
<protein>
    <recommendedName>
        <fullName evidence="2">Amidohydrolase-related domain-containing protein</fullName>
    </recommendedName>
</protein>
<comment type="caution">
    <text evidence="3">The sequence shown here is derived from an EMBL/GenBank/DDBJ whole genome shotgun (WGS) entry which is preliminary data.</text>
</comment>
<feature type="compositionally biased region" description="Basic and acidic residues" evidence="1">
    <location>
        <begin position="535"/>
        <end position="545"/>
    </location>
</feature>
<name>A0A3D8K5I5_9BURK</name>
<feature type="compositionally biased region" description="Polar residues" evidence="1">
    <location>
        <begin position="1"/>
        <end position="44"/>
    </location>
</feature>
<feature type="compositionally biased region" description="Polar residues" evidence="1">
    <location>
        <begin position="59"/>
        <end position="79"/>
    </location>
</feature>
<sequence length="545" mass="59180">MTNVQSTRASTSASHLNTASEPESSGKNAPTGTAKRNNTESPIGNFTKRAKYEGGEAASTLQSHTRFFEDGSTTTTGSRVPSRVPIAERAGHIAAALRGRQLDAVTHASGKEALEQATKTTLGSWTSDSHFHPTQYTQQGMLPEEMLAMMDKVGVFRSVIMPIPTDVIPCGHPDNNHIPAEDYYVPKEDMSMARHELTGPREDKIAGSAHLFVNQQVDADTATFMHISGLSDAQRDRLDPMVTGLHLGSPLSPEALLKKLANAPGMFTGIGEVTIHKELVERQYADARQANLTDNVQSFKNLLATAGVVGMPVVLHCDVDSTANQRANGLGAPQHLDGIKKLLASPEAKDTTMIWAHFGGIGRFVAKPDNHMENLRKILSDPAMKHVHVDISWSRVARQIVMKQNAQGVEEPDPASIKAAADLIEQFPDRFLMGSDALDPKQEATWAETGNMYKPLLDKLSPEVRQKVTVGNYERVIVGSRAKVRAFEKHVLTPDFLKTSVRPSGPTPMRDGPHAEPAKLRALRDAAYEAAGVNERGEPVSDASH</sequence>
<reference evidence="3 4" key="1">
    <citation type="submission" date="2018-08" db="EMBL/GenBank/DDBJ databases">
        <title>Paraburkholderia sp. DHOM06 isolated from forest soil.</title>
        <authorList>
            <person name="Gao Z.-H."/>
            <person name="Qiu L.-H."/>
        </authorList>
    </citation>
    <scope>NUCLEOTIDE SEQUENCE [LARGE SCALE GENOMIC DNA]</scope>
    <source>
        <strain evidence="3 4">DHOM06</strain>
    </source>
</reference>
<dbReference type="AlphaFoldDB" id="A0A3D8K5I5"/>
<accession>A0A3D8K5I5</accession>
<dbReference type="InterPro" id="IPR006680">
    <property type="entry name" value="Amidohydro-rel"/>
</dbReference>
<dbReference type="GO" id="GO:0016787">
    <property type="term" value="F:hydrolase activity"/>
    <property type="evidence" value="ECO:0007669"/>
    <property type="project" value="InterPro"/>
</dbReference>
<evidence type="ECO:0000313" key="4">
    <source>
        <dbReference type="Proteomes" id="UP000256838"/>
    </source>
</evidence>
<dbReference type="OrthoDB" id="3982782at2"/>
<organism evidence="3 4">
    <name type="scientific">Trinickia dinghuensis</name>
    <dbReference type="NCBI Taxonomy" id="2291023"/>
    <lineage>
        <taxon>Bacteria</taxon>
        <taxon>Pseudomonadati</taxon>
        <taxon>Pseudomonadota</taxon>
        <taxon>Betaproteobacteria</taxon>
        <taxon>Burkholderiales</taxon>
        <taxon>Burkholderiaceae</taxon>
        <taxon>Trinickia</taxon>
    </lineage>
</organism>
<dbReference type="InterPro" id="IPR032466">
    <property type="entry name" value="Metal_Hydrolase"/>
</dbReference>
<keyword evidence="4" id="KW-1185">Reference proteome</keyword>
<feature type="domain" description="Amidohydrolase-related" evidence="2">
    <location>
        <begin position="291"/>
        <end position="475"/>
    </location>
</feature>
<evidence type="ECO:0000313" key="3">
    <source>
        <dbReference type="EMBL" id="RDV00480.1"/>
    </source>
</evidence>
<dbReference type="RefSeq" id="WP_115531748.1">
    <property type="nucleotide sequence ID" value="NZ_QRGA01000001.1"/>
</dbReference>
<gene>
    <name evidence="3" type="ORF">DWV00_01445</name>
</gene>
<dbReference type="SUPFAM" id="SSF51556">
    <property type="entry name" value="Metallo-dependent hydrolases"/>
    <property type="match status" value="1"/>
</dbReference>
<dbReference type="EMBL" id="QRGA01000001">
    <property type="protein sequence ID" value="RDV00480.1"/>
    <property type="molecule type" value="Genomic_DNA"/>
</dbReference>
<proteinExistence type="predicted"/>